<evidence type="ECO:0000313" key="3">
    <source>
        <dbReference type="Proteomes" id="UP001501563"/>
    </source>
</evidence>
<reference evidence="3" key="1">
    <citation type="journal article" date="2019" name="Int. J. Syst. Evol. Microbiol.">
        <title>The Global Catalogue of Microorganisms (GCM) 10K type strain sequencing project: providing services to taxonomists for standard genome sequencing and annotation.</title>
        <authorList>
            <consortium name="The Broad Institute Genomics Platform"/>
            <consortium name="The Broad Institute Genome Sequencing Center for Infectious Disease"/>
            <person name="Wu L."/>
            <person name="Ma J."/>
        </authorList>
    </citation>
    <scope>NUCLEOTIDE SEQUENCE [LARGE SCALE GENOMIC DNA]</scope>
    <source>
        <strain evidence="3">JCM 16578</strain>
    </source>
</reference>
<dbReference type="EMBL" id="BAAAZA010000017">
    <property type="protein sequence ID" value="GAA3881818.1"/>
    <property type="molecule type" value="Genomic_DNA"/>
</dbReference>
<evidence type="ECO:0000256" key="1">
    <source>
        <dbReference type="SAM" id="MobiDB-lite"/>
    </source>
</evidence>
<keyword evidence="3" id="KW-1185">Reference proteome</keyword>
<proteinExistence type="predicted"/>
<name>A0ABP7KLH4_9ACTN</name>
<dbReference type="Proteomes" id="UP001501563">
    <property type="component" value="Unassembled WGS sequence"/>
</dbReference>
<comment type="caution">
    <text evidence="2">The sequence shown here is derived from an EMBL/GenBank/DDBJ whole genome shotgun (WGS) entry which is preliminary data.</text>
</comment>
<evidence type="ECO:0000313" key="2">
    <source>
        <dbReference type="EMBL" id="GAA3881818.1"/>
    </source>
</evidence>
<gene>
    <name evidence="2" type="ORF">GCM10022207_55880</name>
</gene>
<organism evidence="2 3">
    <name type="scientific">Streptomyces lannensis</name>
    <dbReference type="NCBI Taxonomy" id="766498"/>
    <lineage>
        <taxon>Bacteria</taxon>
        <taxon>Bacillati</taxon>
        <taxon>Actinomycetota</taxon>
        <taxon>Actinomycetes</taxon>
        <taxon>Kitasatosporales</taxon>
        <taxon>Streptomycetaceae</taxon>
        <taxon>Streptomyces</taxon>
    </lineage>
</organism>
<protein>
    <submittedName>
        <fullName evidence="2">Uncharacterized protein</fullName>
    </submittedName>
</protein>
<sequence length="137" mass="14989">MPCDGGHQAGILANFRPPEGYSPDDVGVDETAGDRCRALEGSYAMDTVAVPADFDVYHVTPGRDIRASGDRFRHVLRPLGPGTAHFWKTARQSPPARLWALPRLRRCAPTTAPRAVTPVRTVERRCDDGERGEKVPA</sequence>
<feature type="region of interest" description="Disordered" evidence="1">
    <location>
        <begin position="1"/>
        <end position="28"/>
    </location>
</feature>
<accession>A0ABP7KLH4</accession>